<evidence type="ECO:0000313" key="2">
    <source>
        <dbReference type="Proteomes" id="UP001597018"/>
    </source>
</evidence>
<reference evidence="2" key="1">
    <citation type="journal article" date="2019" name="Int. J. Syst. Evol. Microbiol.">
        <title>The Global Catalogue of Microorganisms (GCM) 10K type strain sequencing project: providing services to taxonomists for standard genome sequencing and annotation.</title>
        <authorList>
            <consortium name="The Broad Institute Genomics Platform"/>
            <consortium name="The Broad Institute Genome Sequencing Center for Infectious Disease"/>
            <person name="Wu L."/>
            <person name="Ma J."/>
        </authorList>
    </citation>
    <scope>NUCLEOTIDE SEQUENCE [LARGE SCALE GENOMIC DNA]</scope>
    <source>
        <strain evidence="2">CCUG 56401</strain>
    </source>
</reference>
<accession>A0ABW3FQP8</accession>
<proteinExistence type="predicted"/>
<dbReference type="Proteomes" id="UP001597018">
    <property type="component" value="Unassembled WGS sequence"/>
</dbReference>
<dbReference type="EMBL" id="JBHTIW010000005">
    <property type="protein sequence ID" value="MFD0920029.1"/>
    <property type="molecule type" value="Genomic_DNA"/>
</dbReference>
<organism evidence="1 2">
    <name type="scientific">Saccharopolyspora rosea</name>
    <dbReference type="NCBI Taxonomy" id="524884"/>
    <lineage>
        <taxon>Bacteria</taxon>
        <taxon>Bacillati</taxon>
        <taxon>Actinomycetota</taxon>
        <taxon>Actinomycetes</taxon>
        <taxon>Pseudonocardiales</taxon>
        <taxon>Pseudonocardiaceae</taxon>
        <taxon>Saccharopolyspora</taxon>
    </lineage>
</organism>
<dbReference type="RefSeq" id="WP_263247481.1">
    <property type="nucleotide sequence ID" value="NZ_BAABLT010000008.1"/>
</dbReference>
<evidence type="ECO:0000313" key="1">
    <source>
        <dbReference type="EMBL" id="MFD0920029.1"/>
    </source>
</evidence>
<comment type="caution">
    <text evidence="1">The sequence shown here is derived from an EMBL/GenBank/DDBJ whole genome shotgun (WGS) entry which is preliminary data.</text>
</comment>
<sequence length="163" mass="18606">MRSTRFVERTGTHADRARTPLHDEYAALYLILRTWYEDADAASRRARDGRPSNALNTECARHKGRARDLLVQLELTGADPVVRHAFATYAKLRSWSLETHNGRYGADVADDLAGVAEQLDAMRRAIRTQQGLPSEWALTFDQPLQRDNRHRGWSWPQILPGIE</sequence>
<keyword evidence="2" id="KW-1185">Reference proteome</keyword>
<name>A0ABW3FQP8_9PSEU</name>
<protein>
    <submittedName>
        <fullName evidence="1">Uncharacterized protein</fullName>
    </submittedName>
</protein>
<gene>
    <name evidence="1" type="ORF">ACFQ16_09775</name>
</gene>